<reference evidence="3" key="1">
    <citation type="journal article" date="2013" name="Nature">
        <title>Draft genome of the wheat A-genome progenitor Triticum urartu.</title>
        <authorList>
            <person name="Ling H.Q."/>
            <person name="Zhao S."/>
            <person name="Liu D."/>
            <person name="Wang J."/>
            <person name="Sun H."/>
            <person name="Zhang C."/>
            <person name="Fan H."/>
            <person name="Li D."/>
            <person name="Dong L."/>
            <person name="Tao Y."/>
            <person name="Gao C."/>
            <person name="Wu H."/>
            <person name="Li Y."/>
            <person name="Cui Y."/>
            <person name="Guo X."/>
            <person name="Zheng S."/>
            <person name="Wang B."/>
            <person name="Yu K."/>
            <person name="Liang Q."/>
            <person name="Yang W."/>
            <person name="Lou X."/>
            <person name="Chen J."/>
            <person name="Feng M."/>
            <person name="Jian J."/>
            <person name="Zhang X."/>
            <person name="Luo G."/>
            <person name="Jiang Y."/>
            <person name="Liu J."/>
            <person name="Wang Z."/>
            <person name="Sha Y."/>
            <person name="Zhang B."/>
            <person name="Wu H."/>
            <person name="Tang D."/>
            <person name="Shen Q."/>
            <person name="Xue P."/>
            <person name="Zou S."/>
            <person name="Wang X."/>
            <person name="Liu X."/>
            <person name="Wang F."/>
            <person name="Yang Y."/>
            <person name="An X."/>
            <person name="Dong Z."/>
            <person name="Zhang K."/>
            <person name="Zhang X."/>
            <person name="Luo M.C."/>
            <person name="Dvorak J."/>
            <person name="Tong Y."/>
            <person name="Wang J."/>
            <person name="Yang H."/>
            <person name="Li Z."/>
            <person name="Wang D."/>
            <person name="Zhang A."/>
            <person name="Wang J."/>
        </authorList>
    </citation>
    <scope>NUCLEOTIDE SEQUENCE</scope>
    <source>
        <strain evidence="3">cv. G1812</strain>
    </source>
</reference>
<evidence type="ECO:0000256" key="1">
    <source>
        <dbReference type="SAM" id="MobiDB-lite"/>
    </source>
</evidence>
<sequence length="119" mass="12907">MQRVARSVLREGRGVPSSGVRCGLRGVCGSCVFLDRIQATGGTCCTAGRSAARGRRRRRGAPWCAWSTPCGGSGIAWRRSDPRRTPPPGTAAARSRTLPRRPRPSPSSRRPRAAWTRTH</sequence>
<proteinExistence type="predicted"/>
<dbReference type="Proteomes" id="UP000015106">
    <property type="component" value="Chromosome 7"/>
</dbReference>
<organism evidence="2 3">
    <name type="scientific">Triticum urartu</name>
    <name type="common">Red wild einkorn</name>
    <name type="synonym">Crithodium urartu</name>
    <dbReference type="NCBI Taxonomy" id="4572"/>
    <lineage>
        <taxon>Eukaryota</taxon>
        <taxon>Viridiplantae</taxon>
        <taxon>Streptophyta</taxon>
        <taxon>Embryophyta</taxon>
        <taxon>Tracheophyta</taxon>
        <taxon>Spermatophyta</taxon>
        <taxon>Magnoliopsida</taxon>
        <taxon>Liliopsida</taxon>
        <taxon>Poales</taxon>
        <taxon>Poaceae</taxon>
        <taxon>BOP clade</taxon>
        <taxon>Pooideae</taxon>
        <taxon>Triticodae</taxon>
        <taxon>Triticeae</taxon>
        <taxon>Triticinae</taxon>
        <taxon>Triticum</taxon>
    </lineage>
</organism>
<dbReference type="Gramene" id="TuG1812G0700002580.01.T01">
    <property type="protein sequence ID" value="TuG1812G0700002580.01.T01"/>
    <property type="gene ID" value="TuG1812G0700002580.01"/>
</dbReference>
<accession>A0A8R7V0Z8</accession>
<reference evidence="2" key="2">
    <citation type="submission" date="2018-03" db="EMBL/GenBank/DDBJ databases">
        <title>The Triticum urartu genome reveals the dynamic nature of wheat genome evolution.</title>
        <authorList>
            <person name="Ling H."/>
            <person name="Ma B."/>
            <person name="Shi X."/>
            <person name="Liu H."/>
            <person name="Dong L."/>
            <person name="Sun H."/>
            <person name="Cao Y."/>
            <person name="Gao Q."/>
            <person name="Zheng S."/>
            <person name="Li Y."/>
            <person name="Yu Y."/>
            <person name="Du H."/>
            <person name="Qi M."/>
            <person name="Li Y."/>
            <person name="Yu H."/>
            <person name="Cui Y."/>
            <person name="Wang N."/>
            <person name="Chen C."/>
            <person name="Wu H."/>
            <person name="Zhao Y."/>
            <person name="Zhang J."/>
            <person name="Li Y."/>
            <person name="Zhou W."/>
            <person name="Zhang B."/>
            <person name="Hu W."/>
            <person name="Eijk M."/>
            <person name="Tang J."/>
            <person name="Witsenboer H."/>
            <person name="Zhao S."/>
            <person name="Li Z."/>
            <person name="Zhang A."/>
            <person name="Wang D."/>
            <person name="Liang C."/>
        </authorList>
    </citation>
    <scope>NUCLEOTIDE SEQUENCE [LARGE SCALE GENOMIC DNA]</scope>
    <source>
        <strain evidence="2">cv. G1812</strain>
    </source>
</reference>
<keyword evidence="3" id="KW-1185">Reference proteome</keyword>
<evidence type="ECO:0000313" key="3">
    <source>
        <dbReference type="Proteomes" id="UP000015106"/>
    </source>
</evidence>
<dbReference type="AlphaFoldDB" id="A0A8R7V0Z8"/>
<evidence type="ECO:0000313" key="2">
    <source>
        <dbReference type="EnsemblPlants" id="TuG1812G0700002580.01.T01"/>
    </source>
</evidence>
<protein>
    <submittedName>
        <fullName evidence="2">Uncharacterized protein</fullName>
    </submittedName>
</protein>
<dbReference type="EnsemblPlants" id="TuG1812G0700002580.01.T01">
    <property type="protein sequence ID" value="TuG1812G0700002580.01.T01"/>
    <property type="gene ID" value="TuG1812G0700002580.01"/>
</dbReference>
<reference evidence="2" key="3">
    <citation type="submission" date="2022-06" db="UniProtKB">
        <authorList>
            <consortium name="EnsemblPlants"/>
        </authorList>
    </citation>
    <scope>IDENTIFICATION</scope>
</reference>
<feature type="region of interest" description="Disordered" evidence="1">
    <location>
        <begin position="71"/>
        <end position="119"/>
    </location>
</feature>
<name>A0A8R7V0Z8_TRIUA</name>